<dbReference type="PROSITE" id="PS01129">
    <property type="entry name" value="PSI_RLU"/>
    <property type="match status" value="1"/>
</dbReference>
<comment type="caution">
    <text evidence="4">The sequence shown here is derived from an EMBL/GenBank/DDBJ whole genome shotgun (WGS) entry which is preliminary data.</text>
</comment>
<reference evidence="4" key="1">
    <citation type="journal article" date="2013" name="Environ. Microbiol.">
        <title>Microbiota from the distal guts of lean and obese adolescents exhibit partial functional redundancy besides clear differences in community structure.</title>
        <authorList>
            <person name="Ferrer M."/>
            <person name="Ruiz A."/>
            <person name="Lanza F."/>
            <person name="Haange S.B."/>
            <person name="Oberbach A."/>
            <person name="Till H."/>
            <person name="Bargiela R."/>
            <person name="Campoy C."/>
            <person name="Segura M.T."/>
            <person name="Richter M."/>
            <person name="von Bergen M."/>
            <person name="Seifert J."/>
            <person name="Suarez A."/>
        </authorList>
    </citation>
    <scope>NUCLEOTIDE SEQUENCE</scope>
</reference>
<evidence type="ECO:0000313" key="4">
    <source>
        <dbReference type="EMBL" id="EKC70479.1"/>
    </source>
</evidence>
<dbReference type="PANTHER" id="PTHR21600:SF44">
    <property type="entry name" value="RIBOSOMAL LARGE SUBUNIT PSEUDOURIDINE SYNTHASE D"/>
    <property type="match status" value="1"/>
</dbReference>
<dbReference type="GO" id="GO:0009982">
    <property type="term" value="F:pseudouridine synthase activity"/>
    <property type="evidence" value="ECO:0007669"/>
    <property type="project" value="InterPro"/>
</dbReference>
<dbReference type="InterPro" id="IPR050188">
    <property type="entry name" value="RluA_PseudoU_synthase"/>
</dbReference>
<sequence length="186" mass="20781">MIRDFLRNFGVSSALLTKLKQDENGIKLNGKFAKAIEVLKSGDNLTVNIKNSGKMPEKFECENVKVAYNDEDILVLNKPPLMPIHESRNHRGDTLANVAACYMESDCAFRAVYRLDRDTSGLVLIAKNELAASKLAGKIKKDYYAVVSGKFEGRGTIDLPIRRVQESIIERGVFDDGERAITHYEA</sequence>
<dbReference type="InterPro" id="IPR006224">
    <property type="entry name" value="PsdUridine_synth_RluA-like_CS"/>
</dbReference>
<dbReference type="AlphaFoldDB" id="K1TS98"/>
<dbReference type="PANTHER" id="PTHR21600">
    <property type="entry name" value="MITOCHONDRIAL RNA PSEUDOURIDINE SYNTHASE"/>
    <property type="match status" value="1"/>
</dbReference>
<dbReference type="InterPro" id="IPR020103">
    <property type="entry name" value="PsdUridine_synth_cat_dom_sf"/>
</dbReference>
<dbReference type="InterPro" id="IPR006145">
    <property type="entry name" value="PsdUridine_synth_RsuA/RluA"/>
</dbReference>
<protein>
    <submittedName>
        <fullName evidence="4">Ribosomal large subunit pseudouridine synthase D</fullName>
    </submittedName>
</protein>
<feature type="non-terminal residue" evidence="4">
    <location>
        <position position="186"/>
    </location>
</feature>
<dbReference type="Gene3D" id="3.30.2350.10">
    <property type="entry name" value="Pseudouridine synthase"/>
    <property type="match status" value="1"/>
</dbReference>
<dbReference type="GO" id="GO:0000455">
    <property type="term" value="P:enzyme-directed rRNA pseudouridine synthesis"/>
    <property type="evidence" value="ECO:0007669"/>
    <property type="project" value="TreeGrafter"/>
</dbReference>
<evidence type="ECO:0000259" key="3">
    <source>
        <dbReference type="Pfam" id="PF00849"/>
    </source>
</evidence>
<comment type="similarity">
    <text evidence="1">Belongs to the pseudouridine synthase RluA family.</text>
</comment>
<name>K1TS98_9ZZZZ</name>
<feature type="domain" description="Pseudouridine synthase RsuA/RluA-like" evidence="3">
    <location>
        <begin position="72"/>
        <end position="185"/>
    </location>
</feature>
<evidence type="ECO:0000256" key="2">
    <source>
        <dbReference type="ARBA" id="ARBA00023235"/>
    </source>
</evidence>
<organism evidence="4">
    <name type="scientific">human gut metagenome</name>
    <dbReference type="NCBI Taxonomy" id="408170"/>
    <lineage>
        <taxon>unclassified sequences</taxon>
        <taxon>metagenomes</taxon>
        <taxon>organismal metagenomes</taxon>
    </lineage>
</organism>
<dbReference type="CDD" id="cd02869">
    <property type="entry name" value="PseudoU_synth_RluA_like"/>
    <property type="match status" value="1"/>
</dbReference>
<dbReference type="Pfam" id="PF00849">
    <property type="entry name" value="PseudoU_synth_2"/>
    <property type="match status" value="1"/>
</dbReference>
<evidence type="ECO:0000256" key="1">
    <source>
        <dbReference type="ARBA" id="ARBA00010876"/>
    </source>
</evidence>
<dbReference type="GO" id="GO:0003723">
    <property type="term" value="F:RNA binding"/>
    <property type="evidence" value="ECO:0007669"/>
    <property type="project" value="InterPro"/>
</dbReference>
<dbReference type="EMBL" id="AJWZ01002616">
    <property type="protein sequence ID" value="EKC70479.1"/>
    <property type="molecule type" value="Genomic_DNA"/>
</dbReference>
<proteinExistence type="inferred from homology"/>
<accession>K1TS98</accession>
<gene>
    <name evidence="4" type="ORF">OBE_03872</name>
</gene>
<dbReference type="SUPFAM" id="SSF55120">
    <property type="entry name" value="Pseudouridine synthase"/>
    <property type="match status" value="1"/>
</dbReference>
<keyword evidence="2" id="KW-0413">Isomerase</keyword>